<evidence type="ECO:0000256" key="3">
    <source>
        <dbReference type="ARBA" id="ARBA00023242"/>
    </source>
</evidence>
<evidence type="ECO:0000256" key="5">
    <source>
        <dbReference type="SAM" id="MobiDB-lite"/>
    </source>
</evidence>
<dbReference type="eggNOG" id="KOG0773">
    <property type="taxonomic scope" value="Eukaryota"/>
</dbReference>
<feature type="compositionally biased region" description="Pro residues" evidence="5">
    <location>
        <begin position="466"/>
        <end position="478"/>
    </location>
</feature>
<evidence type="ECO:0000256" key="2">
    <source>
        <dbReference type="ARBA" id="ARBA00023155"/>
    </source>
</evidence>
<dbReference type="CDD" id="cd00086">
    <property type="entry name" value="homeodomain"/>
    <property type="match status" value="1"/>
</dbReference>
<dbReference type="SMR" id="A0A0L0SYU8"/>
<dbReference type="OMA" id="PRVAHDM"/>
<feature type="compositionally biased region" description="Polar residues" evidence="5">
    <location>
        <begin position="429"/>
        <end position="438"/>
    </location>
</feature>
<dbReference type="EMBL" id="GG745354">
    <property type="protein sequence ID" value="KNE67733.1"/>
    <property type="molecule type" value="Genomic_DNA"/>
</dbReference>
<feature type="region of interest" description="Disordered" evidence="5">
    <location>
        <begin position="216"/>
        <end position="254"/>
    </location>
</feature>
<feature type="compositionally biased region" description="Basic and acidic residues" evidence="5">
    <location>
        <begin position="314"/>
        <end position="331"/>
    </location>
</feature>
<feature type="domain" description="Homeobox" evidence="6">
    <location>
        <begin position="361"/>
        <end position="424"/>
    </location>
</feature>
<reference evidence="8" key="2">
    <citation type="submission" date="2009-11" db="EMBL/GenBank/DDBJ databases">
        <title>The Genome Sequence of Allomyces macrogynus strain ATCC 38327.</title>
        <authorList>
            <consortium name="The Broad Institute Genome Sequencing Platform"/>
            <person name="Russ C."/>
            <person name="Cuomo C."/>
            <person name="Shea T."/>
            <person name="Young S.K."/>
            <person name="Zeng Q."/>
            <person name="Koehrsen M."/>
            <person name="Haas B."/>
            <person name="Borodovsky M."/>
            <person name="Guigo R."/>
            <person name="Alvarado L."/>
            <person name="Berlin A."/>
            <person name="Borenstein D."/>
            <person name="Chen Z."/>
            <person name="Engels R."/>
            <person name="Freedman E."/>
            <person name="Gellesch M."/>
            <person name="Goldberg J."/>
            <person name="Griggs A."/>
            <person name="Gujja S."/>
            <person name="Heiman D."/>
            <person name="Hepburn T."/>
            <person name="Howarth C."/>
            <person name="Jen D."/>
            <person name="Larson L."/>
            <person name="Lewis B."/>
            <person name="Mehta T."/>
            <person name="Park D."/>
            <person name="Pearson M."/>
            <person name="Roberts A."/>
            <person name="Saif S."/>
            <person name="Shenoy N."/>
            <person name="Sisk P."/>
            <person name="Stolte C."/>
            <person name="Sykes S."/>
            <person name="Walk T."/>
            <person name="White J."/>
            <person name="Yandava C."/>
            <person name="Burger G."/>
            <person name="Gray M.W."/>
            <person name="Holland P.W.H."/>
            <person name="King N."/>
            <person name="Lang F.B.F."/>
            <person name="Roger A.J."/>
            <person name="Ruiz-Trillo I."/>
            <person name="Lander E."/>
            <person name="Nusbaum C."/>
        </authorList>
    </citation>
    <scope>NUCLEOTIDE SEQUENCE [LARGE SCALE GENOMIC DNA]</scope>
    <source>
        <strain evidence="8">ATCC 38327</strain>
    </source>
</reference>
<dbReference type="OrthoDB" id="10056939at2759"/>
<evidence type="ECO:0000256" key="4">
    <source>
        <dbReference type="PROSITE-ProRule" id="PRU00108"/>
    </source>
</evidence>
<keyword evidence="2 4" id="KW-0371">Homeobox</keyword>
<feature type="region of interest" description="Disordered" evidence="5">
    <location>
        <begin position="424"/>
        <end position="478"/>
    </location>
</feature>
<comment type="subcellular location">
    <subcellularLocation>
        <location evidence="4">Nucleus</location>
    </subcellularLocation>
</comment>
<evidence type="ECO:0000259" key="6">
    <source>
        <dbReference type="PROSITE" id="PS50071"/>
    </source>
</evidence>
<dbReference type="InterPro" id="IPR050224">
    <property type="entry name" value="TALE_homeobox"/>
</dbReference>
<keyword evidence="1 4" id="KW-0238">DNA-binding</keyword>
<dbReference type="STRING" id="578462.A0A0L0SYU8"/>
<dbReference type="AlphaFoldDB" id="A0A0L0SYU8"/>
<protein>
    <recommendedName>
        <fullName evidence="6">Homeobox domain-containing protein</fullName>
    </recommendedName>
</protein>
<organism evidence="7 8">
    <name type="scientific">Allomyces macrogynus (strain ATCC 38327)</name>
    <name type="common">Allomyces javanicus var. macrogynus</name>
    <dbReference type="NCBI Taxonomy" id="578462"/>
    <lineage>
        <taxon>Eukaryota</taxon>
        <taxon>Fungi</taxon>
        <taxon>Fungi incertae sedis</taxon>
        <taxon>Blastocladiomycota</taxon>
        <taxon>Blastocladiomycetes</taxon>
        <taxon>Blastocladiales</taxon>
        <taxon>Blastocladiaceae</taxon>
        <taxon>Allomyces</taxon>
    </lineage>
</organism>
<dbReference type="PROSITE" id="PS50071">
    <property type="entry name" value="HOMEOBOX_2"/>
    <property type="match status" value="1"/>
</dbReference>
<feature type="DNA-binding region" description="Homeobox" evidence="4">
    <location>
        <begin position="363"/>
        <end position="425"/>
    </location>
</feature>
<name>A0A0L0SYU8_ALLM3</name>
<evidence type="ECO:0000313" key="8">
    <source>
        <dbReference type="Proteomes" id="UP000054350"/>
    </source>
</evidence>
<dbReference type="PANTHER" id="PTHR11850">
    <property type="entry name" value="HOMEOBOX PROTEIN TRANSCRIPTION FACTORS"/>
    <property type="match status" value="1"/>
</dbReference>
<dbReference type="InterPro" id="IPR001356">
    <property type="entry name" value="HD"/>
</dbReference>
<evidence type="ECO:0000256" key="1">
    <source>
        <dbReference type="ARBA" id="ARBA00023125"/>
    </source>
</evidence>
<dbReference type="GO" id="GO:0003677">
    <property type="term" value="F:DNA binding"/>
    <property type="evidence" value="ECO:0007669"/>
    <property type="project" value="UniProtKB-UniRule"/>
</dbReference>
<feature type="compositionally biased region" description="Low complexity" evidence="5">
    <location>
        <begin position="335"/>
        <end position="346"/>
    </location>
</feature>
<accession>A0A0L0SYU8</accession>
<gene>
    <name evidence="7" type="ORF">AMAG_19698</name>
</gene>
<dbReference type="InterPro" id="IPR008422">
    <property type="entry name" value="KN_HD"/>
</dbReference>
<keyword evidence="8" id="KW-1185">Reference proteome</keyword>
<evidence type="ECO:0000313" key="7">
    <source>
        <dbReference type="EMBL" id="KNE67733.1"/>
    </source>
</evidence>
<feature type="compositionally biased region" description="Pro residues" evidence="5">
    <location>
        <begin position="51"/>
        <end position="77"/>
    </location>
</feature>
<dbReference type="VEuPathDB" id="FungiDB:AMAG_19698"/>
<feature type="compositionally biased region" description="Polar residues" evidence="5">
    <location>
        <begin position="234"/>
        <end position="254"/>
    </location>
</feature>
<feature type="region of interest" description="Disordered" evidence="5">
    <location>
        <begin position="306"/>
        <end position="353"/>
    </location>
</feature>
<dbReference type="SUPFAM" id="SSF46689">
    <property type="entry name" value="Homeodomain-like"/>
    <property type="match status" value="1"/>
</dbReference>
<dbReference type="Gene3D" id="1.10.10.60">
    <property type="entry name" value="Homeodomain-like"/>
    <property type="match status" value="1"/>
</dbReference>
<dbReference type="GO" id="GO:0005634">
    <property type="term" value="C:nucleus"/>
    <property type="evidence" value="ECO:0007669"/>
    <property type="project" value="UniProtKB-SubCell"/>
</dbReference>
<dbReference type="GO" id="GO:0006355">
    <property type="term" value="P:regulation of DNA-templated transcription"/>
    <property type="evidence" value="ECO:0007669"/>
    <property type="project" value="InterPro"/>
</dbReference>
<dbReference type="Pfam" id="PF05920">
    <property type="entry name" value="Homeobox_KN"/>
    <property type="match status" value="1"/>
</dbReference>
<dbReference type="SMART" id="SM00389">
    <property type="entry name" value="HOX"/>
    <property type="match status" value="1"/>
</dbReference>
<proteinExistence type="predicted"/>
<reference evidence="7 8" key="1">
    <citation type="submission" date="2009-11" db="EMBL/GenBank/DDBJ databases">
        <title>Annotation of Allomyces macrogynus ATCC 38327.</title>
        <authorList>
            <consortium name="The Broad Institute Genome Sequencing Platform"/>
            <person name="Russ C."/>
            <person name="Cuomo C."/>
            <person name="Burger G."/>
            <person name="Gray M.W."/>
            <person name="Holland P.W.H."/>
            <person name="King N."/>
            <person name="Lang F.B.F."/>
            <person name="Roger A.J."/>
            <person name="Ruiz-Trillo I."/>
            <person name="Young S.K."/>
            <person name="Zeng Q."/>
            <person name="Gargeya S."/>
            <person name="Fitzgerald M."/>
            <person name="Haas B."/>
            <person name="Abouelleil A."/>
            <person name="Alvarado L."/>
            <person name="Arachchi H.M."/>
            <person name="Berlin A."/>
            <person name="Chapman S.B."/>
            <person name="Gearin G."/>
            <person name="Goldberg J."/>
            <person name="Griggs A."/>
            <person name="Gujja S."/>
            <person name="Hansen M."/>
            <person name="Heiman D."/>
            <person name="Howarth C."/>
            <person name="Larimer J."/>
            <person name="Lui A."/>
            <person name="MacDonald P.J.P."/>
            <person name="McCowen C."/>
            <person name="Montmayeur A."/>
            <person name="Murphy C."/>
            <person name="Neiman D."/>
            <person name="Pearson M."/>
            <person name="Priest M."/>
            <person name="Roberts A."/>
            <person name="Saif S."/>
            <person name="Shea T."/>
            <person name="Sisk P."/>
            <person name="Stolte C."/>
            <person name="Sykes S."/>
            <person name="Wortman J."/>
            <person name="Nusbaum C."/>
            <person name="Birren B."/>
        </authorList>
    </citation>
    <scope>NUCLEOTIDE SEQUENCE [LARGE SCALE GENOMIC DNA]</scope>
    <source>
        <strain evidence="7 8">ATCC 38327</strain>
    </source>
</reference>
<dbReference type="InterPro" id="IPR009057">
    <property type="entry name" value="Homeodomain-like_sf"/>
</dbReference>
<sequence>MVAPREPYGAPDPGRGHEYAYGAASSPWTADPAYWSSSEAEHAHRDRPRFGAPPPPPPPPPGPPRPYESPYADPPPGYLAARRPMTRSAPASEWAWPAHDRVGQTTWPPMHAWDPTAGAVRDDPRRVLPQGYSREWAHETANASRASGSAGAVELGEMREMVGPSRGTPRESAVVGAYEGPRLAVGAYEGPRLAAGADEGPPLDASRAIESARVPTVPLLSATPGPRSPPERIATTTASKSTPGFGSPASRTATRVESLLERPANGSGVGVATTPTPATAEDVATRRAHGAAAHHQAQVGSIPSGMSGTGHGHCHGDAGRTSTARRDDSARHPLGAATTRARSTGAAPPPVDGDRALLAEVKTRRRRAALPESARATLLAWLDEHREHPYPTRAEKDSLMATTGLTLAQLENFLVNYRRRTLKRGAARTTRSTVSNASAAPPRDDTLAEESPDAGSRPRRTSSSREPPPPPPPSSRNT</sequence>
<dbReference type="Proteomes" id="UP000054350">
    <property type="component" value="Unassembled WGS sequence"/>
</dbReference>
<feature type="region of interest" description="Disordered" evidence="5">
    <location>
        <begin position="1"/>
        <end position="97"/>
    </location>
</feature>
<keyword evidence="3 4" id="KW-0539">Nucleus</keyword>